<evidence type="ECO:0000313" key="1">
    <source>
        <dbReference type="EMBL" id="KAJ8340537.1"/>
    </source>
</evidence>
<gene>
    <name evidence="1" type="ORF">SKAU_G00351700</name>
</gene>
<reference evidence="1" key="1">
    <citation type="journal article" date="2023" name="Science">
        <title>Genome structures resolve the early diversification of teleost fishes.</title>
        <authorList>
            <person name="Parey E."/>
            <person name="Louis A."/>
            <person name="Montfort J."/>
            <person name="Bouchez O."/>
            <person name="Roques C."/>
            <person name="Iampietro C."/>
            <person name="Lluch J."/>
            <person name="Castinel A."/>
            <person name="Donnadieu C."/>
            <person name="Desvignes T."/>
            <person name="Floi Bucao C."/>
            <person name="Jouanno E."/>
            <person name="Wen M."/>
            <person name="Mejri S."/>
            <person name="Dirks R."/>
            <person name="Jansen H."/>
            <person name="Henkel C."/>
            <person name="Chen W.J."/>
            <person name="Zahm M."/>
            <person name="Cabau C."/>
            <person name="Klopp C."/>
            <person name="Thompson A.W."/>
            <person name="Robinson-Rechavi M."/>
            <person name="Braasch I."/>
            <person name="Lecointre G."/>
            <person name="Bobe J."/>
            <person name="Postlethwait J.H."/>
            <person name="Berthelot C."/>
            <person name="Roest Crollius H."/>
            <person name="Guiguen Y."/>
        </authorList>
    </citation>
    <scope>NUCLEOTIDE SEQUENCE</scope>
    <source>
        <strain evidence="1">WJC10195</strain>
    </source>
</reference>
<dbReference type="AlphaFoldDB" id="A0A9Q1EKM4"/>
<dbReference type="Proteomes" id="UP001152622">
    <property type="component" value="Chromosome 16"/>
</dbReference>
<evidence type="ECO:0000313" key="2">
    <source>
        <dbReference type="Proteomes" id="UP001152622"/>
    </source>
</evidence>
<proteinExistence type="predicted"/>
<accession>A0A9Q1EKM4</accession>
<keyword evidence="2" id="KW-1185">Reference proteome</keyword>
<name>A0A9Q1EKM4_SYNKA</name>
<organism evidence="1 2">
    <name type="scientific">Synaphobranchus kaupii</name>
    <name type="common">Kaup's arrowtooth eel</name>
    <dbReference type="NCBI Taxonomy" id="118154"/>
    <lineage>
        <taxon>Eukaryota</taxon>
        <taxon>Metazoa</taxon>
        <taxon>Chordata</taxon>
        <taxon>Craniata</taxon>
        <taxon>Vertebrata</taxon>
        <taxon>Euteleostomi</taxon>
        <taxon>Actinopterygii</taxon>
        <taxon>Neopterygii</taxon>
        <taxon>Teleostei</taxon>
        <taxon>Anguilliformes</taxon>
        <taxon>Synaphobranchidae</taxon>
        <taxon>Synaphobranchus</taxon>
    </lineage>
</organism>
<protein>
    <submittedName>
        <fullName evidence="1">Uncharacterized protein</fullName>
    </submittedName>
</protein>
<dbReference type="EMBL" id="JAINUF010000016">
    <property type="protein sequence ID" value="KAJ8340537.1"/>
    <property type="molecule type" value="Genomic_DNA"/>
</dbReference>
<sequence>MRSAGYGWYGNRVALNWLQGYSGKECFSKRRIPSLIVQEQLLRLNGNVQSCQYHWCLLPNSAGEIQRIAATAPWDGHSMRGKLRIHLGSL</sequence>
<comment type="caution">
    <text evidence="1">The sequence shown here is derived from an EMBL/GenBank/DDBJ whole genome shotgun (WGS) entry which is preliminary data.</text>
</comment>